<comment type="pathway">
    <text evidence="2">Carbohydrate acid metabolism; 2-dehydro-3-deoxy-D-gluconate degradation; D-glyceraldehyde 3-phosphate and pyruvate from 2-dehydro-3-deoxy-D-gluconate: step 2/2.</text>
</comment>
<comment type="caution">
    <text evidence="8">The sequence shown here is derived from an EMBL/GenBank/DDBJ whole genome shotgun (WGS) entry which is preliminary data.</text>
</comment>
<comment type="similarity">
    <text evidence="3">Belongs to the KHG/KDPG aldolase family.</text>
</comment>
<dbReference type="InterPro" id="IPR000887">
    <property type="entry name" value="Aldlse_KDPG_KHG"/>
</dbReference>
<dbReference type="AlphaFoldDB" id="A0A2N5X5G5"/>
<accession>A0A2N5X5G5</accession>
<dbReference type="CDD" id="cd00452">
    <property type="entry name" value="KDPG_aldolase"/>
    <property type="match status" value="1"/>
</dbReference>
<dbReference type="PANTHER" id="PTHR30246">
    <property type="entry name" value="2-KETO-3-DEOXY-6-PHOSPHOGLUCONATE ALDOLASE"/>
    <property type="match status" value="1"/>
</dbReference>
<dbReference type="InterPro" id="IPR013785">
    <property type="entry name" value="Aldolase_TIM"/>
</dbReference>
<keyword evidence="7" id="KW-0119">Carbohydrate metabolism</keyword>
<evidence type="ECO:0000256" key="1">
    <source>
        <dbReference type="ARBA" id="ARBA00000654"/>
    </source>
</evidence>
<dbReference type="RefSeq" id="WP_076001710.1">
    <property type="nucleotide sequence ID" value="NZ_PKUS01000005.1"/>
</dbReference>
<dbReference type="SUPFAM" id="SSF51569">
    <property type="entry name" value="Aldolase"/>
    <property type="match status" value="1"/>
</dbReference>
<dbReference type="EC" id="4.1.2.14" evidence="5"/>
<dbReference type="OrthoDB" id="9805177at2"/>
<dbReference type="Gene3D" id="3.20.20.70">
    <property type="entry name" value="Aldolase class I"/>
    <property type="match status" value="1"/>
</dbReference>
<gene>
    <name evidence="8" type="ORF">C0039_06910</name>
</gene>
<keyword evidence="9" id="KW-1185">Reference proteome</keyword>
<evidence type="ECO:0000256" key="2">
    <source>
        <dbReference type="ARBA" id="ARBA00004736"/>
    </source>
</evidence>
<dbReference type="Proteomes" id="UP000235005">
    <property type="component" value="Unassembled WGS sequence"/>
</dbReference>
<dbReference type="GO" id="GO:0008675">
    <property type="term" value="F:2-dehydro-3-deoxy-phosphogluconate aldolase activity"/>
    <property type="evidence" value="ECO:0007669"/>
    <property type="project" value="UniProtKB-EC"/>
</dbReference>
<evidence type="ECO:0000256" key="7">
    <source>
        <dbReference type="ARBA" id="ARBA00023277"/>
    </source>
</evidence>
<dbReference type="PANTHER" id="PTHR30246:SF1">
    <property type="entry name" value="2-DEHYDRO-3-DEOXY-6-PHOSPHOGALACTONATE ALDOLASE-RELATED"/>
    <property type="match status" value="1"/>
</dbReference>
<sequence length="205" mass="21471">MSEVDLSPYRVLPVVTARDEESTVSLARALLAGGMRAIEITLRTSAALPAIAAVSEAVPEMQVAAGTVTNERELAQVVDLGVSLALSPGCTESLLAAASDAPLTFIPGVASASEVMRVRDYQMPVCKLFPATVVGGVAMLKALAGPFPDMQFCPTGGLNRDNFRAFLALPNVVCCGGSWMVSSDLVDNANWNEIEALAREAMAEN</sequence>
<name>A0A2N5X5G5_9GAMM</name>
<evidence type="ECO:0000256" key="3">
    <source>
        <dbReference type="ARBA" id="ARBA00006906"/>
    </source>
</evidence>
<comment type="catalytic activity">
    <reaction evidence="1">
        <text>2-dehydro-3-deoxy-6-phospho-D-gluconate = D-glyceraldehyde 3-phosphate + pyruvate</text>
        <dbReference type="Rhea" id="RHEA:17089"/>
        <dbReference type="ChEBI" id="CHEBI:15361"/>
        <dbReference type="ChEBI" id="CHEBI:57569"/>
        <dbReference type="ChEBI" id="CHEBI:59776"/>
        <dbReference type="EC" id="4.1.2.14"/>
    </reaction>
</comment>
<evidence type="ECO:0000256" key="5">
    <source>
        <dbReference type="ARBA" id="ARBA00013063"/>
    </source>
</evidence>
<dbReference type="NCBIfam" id="NF004325">
    <property type="entry name" value="PRK05718.1"/>
    <property type="match status" value="1"/>
</dbReference>
<proteinExistence type="inferred from homology"/>
<protein>
    <recommendedName>
        <fullName evidence="5">2-dehydro-3-deoxy-phosphogluconate aldolase</fullName>
        <ecNumber evidence="5">4.1.2.14</ecNumber>
    </recommendedName>
</protein>
<dbReference type="InterPro" id="IPR031337">
    <property type="entry name" value="KDPG/KHG_AS_1"/>
</dbReference>
<evidence type="ECO:0000256" key="4">
    <source>
        <dbReference type="ARBA" id="ARBA00011233"/>
    </source>
</evidence>
<dbReference type="PROSITE" id="PS00159">
    <property type="entry name" value="ALDOLASE_KDPG_KHG_1"/>
    <property type="match status" value="1"/>
</dbReference>
<evidence type="ECO:0000256" key="6">
    <source>
        <dbReference type="ARBA" id="ARBA00023239"/>
    </source>
</evidence>
<keyword evidence="6 8" id="KW-0456">Lyase</keyword>
<dbReference type="EMBL" id="PKUS01000005">
    <property type="protein sequence ID" value="PLW69729.1"/>
    <property type="molecule type" value="Genomic_DNA"/>
</dbReference>
<dbReference type="Pfam" id="PF01081">
    <property type="entry name" value="Aldolase"/>
    <property type="match status" value="1"/>
</dbReference>
<evidence type="ECO:0000313" key="8">
    <source>
        <dbReference type="EMBL" id="PLW69729.1"/>
    </source>
</evidence>
<evidence type="ECO:0000313" key="9">
    <source>
        <dbReference type="Proteomes" id="UP000235005"/>
    </source>
</evidence>
<dbReference type="NCBIfam" id="TIGR01182">
    <property type="entry name" value="eda"/>
    <property type="match status" value="1"/>
</dbReference>
<comment type="subunit">
    <text evidence="4">Homotrimer.</text>
</comment>
<organism evidence="8 9">
    <name type="scientific">Pseudohalioglobus lutimaris</name>
    <dbReference type="NCBI Taxonomy" id="1737061"/>
    <lineage>
        <taxon>Bacteria</taxon>
        <taxon>Pseudomonadati</taxon>
        <taxon>Pseudomonadota</taxon>
        <taxon>Gammaproteobacteria</taxon>
        <taxon>Cellvibrionales</taxon>
        <taxon>Halieaceae</taxon>
        <taxon>Pseudohalioglobus</taxon>
    </lineage>
</organism>
<reference evidence="8 9" key="1">
    <citation type="submission" date="2018-01" db="EMBL/GenBank/DDBJ databases">
        <title>The draft genome sequence of Halioglobus lutimaris HF004.</title>
        <authorList>
            <person name="Du Z.-J."/>
            <person name="Shi M.-J."/>
        </authorList>
    </citation>
    <scope>NUCLEOTIDE SEQUENCE [LARGE SCALE GENOMIC DNA]</scope>
    <source>
        <strain evidence="8 9">HF004</strain>
    </source>
</reference>